<evidence type="ECO:0000259" key="1">
    <source>
        <dbReference type="Pfam" id="PF01471"/>
    </source>
</evidence>
<dbReference type="Proteomes" id="UP000199651">
    <property type="component" value="Unassembled WGS sequence"/>
</dbReference>
<dbReference type="InterPro" id="IPR002477">
    <property type="entry name" value="Peptidoglycan-bd-like"/>
</dbReference>
<dbReference type="SUPFAM" id="SSF47090">
    <property type="entry name" value="PGBD-like"/>
    <property type="match status" value="1"/>
</dbReference>
<dbReference type="InterPro" id="IPR036365">
    <property type="entry name" value="PGBD-like_sf"/>
</dbReference>
<reference evidence="3" key="1">
    <citation type="submission" date="2016-10" db="EMBL/GenBank/DDBJ databases">
        <authorList>
            <person name="Varghese N."/>
            <person name="Submissions S."/>
        </authorList>
    </citation>
    <scope>NUCLEOTIDE SEQUENCE [LARGE SCALE GENOMIC DNA]</scope>
    <source>
        <strain evidence="3">IBRC-M 10655</strain>
    </source>
</reference>
<protein>
    <submittedName>
        <fullName evidence="2">Putative peptidoglycan binding domain-containing protein</fullName>
    </submittedName>
</protein>
<evidence type="ECO:0000313" key="3">
    <source>
        <dbReference type="Proteomes" id="UP000199651"/>
    </source>
</evidence>
<dbReference type="Gene3D" id="1.10.101.10">
    <property type="entry name" value="PGBD-like superfamily/PGBD"/>
    <property type="match status" value="1"/>
</dbReference>
<dbReference type="STRING" id="504798.SAMN05421871_102751"/>
<organism evidence="2 3">
    <name type="scientific">Actinokineospora alba</name>
    <dbReference type="NCBI Taxonomy" id="504798"/>
    <lineage>
        <taxon>Bacteria</taxon>
        <taxon>Bacillati</taxon>
        <taxon>Actinomycetota</taxon>
        <taxon>Actinomycetes</taxon>
        <taxon>Pseudonocardiales</taxon>
        <taxon>Pseudonocardiaceae</taxon>
        <taxon>Actinokineospora</taxon>
    </lineage>
</organism>
<sequence length="227" mass="25233">MGNPELARDSGETAWVEYLQQLLASKLEAEAAAGAVRLSPVDGLFGPLTEGSVRYFQQREGLPDTGIVDDATWQALEDTSAATATTASPIDLRIPVQLALHWDDTTIERMLQDFDTFDLATHPGARLTLGSGAGPLAGNGSVQLFNREIPLWRNWFLTETTRLTLDWSRDHGFELGLDNEAEFGVRPLRNVDIFIHGDLDLKWQPQEARGTVDWGGSLNLRWRFDMP</sequence>
<gene>
    <name evidence="2" type="ORF">SAMN05192558_103298</name>
</gene>
<dbReference type="RefSeq" id="WP_228769759.1">
    <property type="nucleotide sequence ID" value="NZ_FNDV01000002.1"/>
</dbReference>
<name>A0A1H0K1L8_9PSEU</name>
<evidence type="ECO:0000313" key="2">
    <source>
        <dbReference type="EMBL" id="SDO49774.1"/>
    </source>
</evidence>
<dbReference type="InterPro" id="IPR036366">
    <property type="entry name" value="PGBDSf"/>
</dbReference>
<dbReference type="Pfam" id="PF01471">
    <property type="entry name" value="PG_binding_1"/>
    <property type="match status" value="1"/>
</dbReference>
<accession>A0A1H0K1L8</accession>
<feature type="domain" description="Peptidoglycan binding-like" evidence="1">
    <location>
        <begin position="39"/>
        <end position="76"/>
    </location>
</feature>
<proteinExistence type="predicted"/>
<dbReference type="EMBL" id="FNJB01000003">
    <property type="protein sequence ID" value="SDO49774.1"/>
    <property type="molecule type" value="Genomic_DNA"/>
</dbReference>
<dbReference type="AlphaFoldDB" id="A0A1H0K1L8"/>
<keyword evidence="3" id="KW-1185">Reference proteome</keyword>